<evidence type="ECO:0008006" key="3">
    <source>
        <dbReference type="Google" id="ProtNLM"/>
    </source>
</evidence>
<gene>
    <name evidence="1" type="ORF">CUU63_17055</name>
</gene>
<dbReference type="AlphaFoldDB" id="A0A9Q6F0S5"/>
<dbReference type="Proteomes" id="UP000234803">
    <property type="component" value="Unassembled WGS sequence"/>
</dbReference>
<protein>
    <recommendedName>
        <fullName evidence="3">DUF4177 domain-containing protein</fullName>
    </recommendedName>
</protein>
<reference evidence="1 2" key="1">
    <citation type="submission" date="2017-12" db="EMBL/GenBank/DDBJ databases">
        <title>Comparative Functional Genomics of Dry Heat Resistant strains isolated from the Viking Spacecraft.</title>
        <authorList>
            <person name="Seuylemezian A."/>
            <person name="Cooper K."/>
            <person name="Vaishampayan P."/>
        </authorList>
    </citation>
    <scope>NUCLEOTIDE SEQUENCE [LARGE SCALE GENOMIC DNA]</scope>
    <source>
        <strain evidence="1 2">V48-19</strain>
    </source>
</reference>
<sequence length="68" mass="7915">METKKYYDYCVHKIKGTLDDKTPLAELEKHLNLQGKDGYRLISAIPQVYEGTTESTILIFESEYEDKI</sequence>
<proteinExistence type="predicted"/>
<dbReference type="EMBL" id="PGUV01000015">
    <property type="protein sequence ID" value="PLS05150.1"/>
    <property type="molecule type" value="Genomic_DNA"/>
</dbReference>
<comment type="caution">
    <text evidence="1">The sequence shown here is derived from an EMBL/GenBank/DDBJ whole genome shotgun (WGS) entry which is preliminary data.</text>
</comment>
<organism evidence="1 2">
    <name type="scientific">Bacillus halotolerans</name>
    <dbReference type="NCBI Taxonomy" id="260554"/>
    <lineage>
        <taxon>Bacteria</taxon>
        <taxon>Bacillati</taxon>
        <taxon>Bacillota</taxon>
        <taxon>Bacilli</taxon>
        <taxon>Bacillales</taxon>
        <taxon>Bacillaceae</taxon>
        <taxon>Bacillus</taxon>
    </lineage>
</organism>
<dbReference type="RefSeq" id="WP_101861109.1">
    <property type="nucleotide sequence ID" value="NZ_PGUV01000015.1"/>
</dbReference>
<evidence type="ECO:0000313" key="1">
    <source>
        <dbReference type="EMBL" id="PLS05150.1"/>
    </source>
</evidence>
<evidence type="ECO:0000313" key="2">
    <source>
        <dbReference type="Proteomes" id="UP000234803"/>
    </source>
</evidence>
<name>A0A9Q6F0S5_9BACI</name>
<accession>A0A9Q6F0S5</accession>